<feature type="transmembrane region" description="Helical" evidence="8">
    <location>
        <begin position="240"/>
        <end position="259"/>
    </location>
</feature>
<gene>
    <name evidence="11" type="ORF">A8135_00355</name>
    <name evidence="10" type="ORF">Ljam_2401</name>
</gene>
<dbReference type="InterPro" id="IPR050171">
    <property type="entry name" value="MFS_Transporters"/>
</dbReference>
<comment type="caution">
    <text evidence="10">The sequence shown here is derived from an EMBL/GenBank/DDBJ whole genome shotgun (WGS) entry which is preliminary data.</text>
</comment>
<dbReference type="STRING" id="455.Ljam_2401"/>
<dbReference type="InterPro" id="IPR020846">
    <property type="entry name" value="MFS_dom"/>
</dbReference>
<keyword evidence="5" id="KW-0653">Protein transport</keyword>
<feature type="transmembrane region" description="Helical" evidence="8">
    <location>
        <begin position="215"/>
        <end position="234"/>
    </location>
</feature>
<dbReference type="GO" id="GO:0005886">
    <property type="term" value="C:plasma membrane"/>
    <property type="evidence" value="ECO:0007669"/>
    <property type="project" value="UniProtKB-SubCell"/>
</dbReference>
<feature type="transmembrane region" description="Helical" evidence="8">
    <location>
        <begin position="316"/>
        <end position="336"/>
    </location>
</feature>
<dbReference type="GO" id="GO:1904680">
    <property type="term" value="F:peptide transmembrane transporter activity"/>
    <property type="evidence" value="ECO:0007669"/>
    <property type="project" value="InterPro"/>
</dbReference>
<evidence type="ECO:0000256" key="5">
    <source>
        <dbReference type="ARBA" id="ARBA00022856"/>
    </source>
</evidence>
<name>A0A0W0UJX1_9GAMM</name>
<dbReference type="InterPro" id="IPR036259">
    <property type="entry name" value="MFS_trans_sf"/>
</dbReference>
<reference evidence="10 12" key="1">
    <citation type="submission" date="2015-11" db="EMBL/GenBank/DDBJ databases">
        <title>Genomic analysis of 38 Legionella species identifies large and diverse effector repertoires.</title>
        <authorList>
            <person name="Burstein D."/>
            <person name="Amaro F."/>
            <person name="Zusman T."/>
            <person name="Lifshitz Z."/>
            <person name="Cohen O."/>
            <person name="Gilbert J.A."/>
            <person name="Pupko T."/>
            <person name="Shuman H.A."/>
            <person name="Segal G."/>
        </authorList>
    </citation>
    <scope>NUCLEOTIDE SEQUENCE [LARGE SCALE GENOMIC DNA]</scope>
    <source>
        <strain evidence="10 12">JA-26-G1-E2</strain>
    </source>
</reference>
<accession>A0A0W0UJX1</accession>
<feature type="transmembrane region" description="Helical" evidence="8">
    <location>
        <begin position="348"/>
        <end position="371"/>
    </location>
</feature>
<feature type="domain" description="Major facilitator superfamily (MFS) profile" evidence="9">
    <location>
        <begin position="17"/>
        <end position="482"/>
    </location>
</feature>
<evidence type="ECO:0000256" key="1">
    <source>
        <dbReference type="ARBA" id="ARBA00004651"/>
    </source>
</evidence>
<feature type="transmembrane region" description="Helical" evidence="8">
    <location>
        <begin position="108"/>
        <end position="131"/>
    </location>
</feature>
<dbReference type="NCBIfam" id="TIGR00924">
    <property type="entry name" value="yjdL_sub1_fam"/>
    <property type="match status" value="1"/>
</dbReference>
<dbReference type="RefSeq" id="WP_058450254.1">
    <property type="nucleotide sequence ID" value="NZ_CAAAJF010000011.1"/>
</dbReference>
<dbReference type="PANTHER" id="PTHR23517">
    <property type="entry name" value="RESISTANCE PROTEIN MDTM, PUTATIVE-RELATED-RELATED"/>
    <property type="match status" value="1"/>
</dbReference>
<dbReference type="EMBL" id="LYOZ01000010">
    <property type="protein sequence ID" value="OCH98529.1"/>
    <property type="molecule type" value="Genomic_DNA"/>
</dbReference>
<evidence type="ECO:0000256" key="2">
    <source>
        <dbReference type="ARBA" id="ARBA00022448"/>
    </source>
</evidence>
<evidence type="ECO:0000256" key="4">
    <source>
        <dbReference type="ARBA" id="ARBA00022692"/>
    </source>
</evidence>
<protein>
    <submittedName>
        <fullName evidence="11">MFS transporter</fullName>
    </submittedName>
    <submittedName>
        <fullName evidence="10">Peptide transport protein, POT family</fullName>
    </submittedName>
</protein>
<feature type="transmembrane region" description="Helical" evidence="8">
    <location>
        <begin position="84"/>
        <end position="102"/>
    </location>
</feature>
<dbReference type="Proteomes" id="UP000054715">
    <property type="component" value="Unassembled WGS sequence"/>
</dbReference>
<dbReference type="PANTHER" id="PTHR23517:SF15">
    <property type="entry name" value="PROTON-DEPENDENT OLIGOPEPTIDE FAMILY TRANSPORT PROTEIN"/>
    <property type="match status" value="1"/>
</dbReference>
<feature type="transmembrane region" description="Helical" evidence="8">
    <location>
        <begin position="383"/>
        <end position="410"/>
    </location>
</feature>
<dbReference type="InterPro" id="IPR000109">
    <property type="entry name" value="POT_fam"/>
</dbReference>
<organism evidence="10 12">
    <name type="scientific">Legionella jamestowniensis</name>
    <dbReference type="NCBI Taxonomy" id="455"/>
    <lineage>
        <taxon>Bacteria</taxon>
        <taxon>Pseudomonadati</taxon>
        <taxon>Pseudomonadota</taxon>
        <taxon>Gammaproteobacteria</taxon>
        <taxon>Legionellales</taxon>
        <taxon>Legionellaceae</taxon>
        <taxon>Legionella</taxon>
    </lineage>
</organism>
<dbReference type="Pfam" id="PF00854">
    <property type="entry name" value="PTR2"/>
    <property type="match status" value="1"/>
</dbReference>
<evidence type="ECO:0000313" key="11">
    <source>
        <dbReference type="EMBL" id="OCH98529.1"/>
    </source>
</evidence>
<dbReference type="AlphaFoldDB" id="A0A0W0UJX1"/>
<keyword evidence="6 8" id="KW-1133">Transmembrane helix</keyword>
<evidence type="ECO:0000256" key="8">
    <source>
        <dbReference type="SAM" id="Phobius"/>
    </source>
</evidence>
<evidence type="ECO:0000256" key="6">
    <source>
        <dbReference type="ARBA" id="ARBA00022989"/>
    </source>
</evidence>
<keyword evidence="4 8" id="KW-0812">Transmembrane</keyword>
<evidence type="ECO:0000256" key="3">
    <source>
        <dbReference type="ARBA" id="ARBA00022475"/>
    </source>
</evidence>
<dbReference type="GO" id="GO:0015833">
    <property type="term" value="P:peptide transport"/>
    <property type="evidence" value="ECO:0007669"/>
    <property type="project" value="UniProtKB-KW"/>
</dbReference>
<dbReference type="OrthoDB" id="9772725at2"/>
<dbReference type="InterPro" id="IPR005279">
    <property type="entry name" value="Dipep/tripep_permease"/>
</dbReference>
<evidence type="ECO:0000313" key="13">
    <source>
        <dbReference type="Proteomes" id="UP000093336"/>
    </source>
</evidence>
<keyword evidence="13" id="KW-1185">Reference proteome</keyword>
<evidence type="ECO:0000313" key="12">
    <source>
        <dbReference type="Proteomes" id="UP000054715"/>
    </source>
</evidence>
<feature type="transmembrane region" description="Helical" evidence="8">
    <location>
        <begin position="49"/>
        <end position="72"/>
    </location>
</feature>
<dbReference type="Gene3D" id="1.20.1250.20">
    <property type="entry name" value="MFS general substrate transporter like domains"/>
    <property type="match status" value="1"/>
</dbReference>
<evidence type="ECO:0000313" key="10">
    <source>
        <dbReference type="EMBL" id="KTD08206.1"/>
    </source>
</evidence>
<dbReference type="SUPFAM" id="SSF103473">
    <property type="entry name" value="MFS general substrate transporter"/>
    <property type="match status" value="1"/>
</dbReference>
<keyword evidence="7 8" id="KW-0472">Membrane</keyword>
<evidence type="ECO:0000256" key="7">
    <source>
        <dbReference type="ARBA" id="ARBA00023136"/>
    </source>
</evidence>
<keyword evidence="3" id="KW-1003">Cell membrane</keyword>
<reference evidence="11 13" key="2">
    <citation type="submission" date="2016-05" db="EMBL/GenBank/DDBJ databases">
        <authorList>
            <person name="Prochazka B."/>
            <person name="Indra A."/>
            <person name="Hasenberger P."/>
            <person name="Blaschitz M."/>
            <person name="Wagner L."/>
            <person name="Wewalka G."/>
            <person name="Sorschag S."/>
            <person name="Schmid D."/>
            <person name="Ruppitsch W."/>
        </authorList>
    </citation>
    <scope>NUCLEOTIDE SEQUENCE [LARGE SCALE GENOMIC DNA]</scope>
    <source>
        <strain evidence="11 13">974010_12</strain>
    </source>
</reference>
<sequence length="501" mass="55197">MSTVDSKNAVWSGLPQATIALFFIQIFSTLSFSVLYSTLVLYMTKKLGISTVSANSITGIFVAANFALHLLGGYCGGRFLSNRSLFCFGMIAQIIGCILLALESEVYLYCALGFFLTGSGLNVTCINCMLTQRFNPKDHRREMAFLWNYAGMNIGFLVGFTLSGYFQLSHNYQRLFLLSSLGNLIALFVCLYFWHILDDKETVYSRLSSEEKKRGILAGTVLVLTLPFLLSRLIHYADWANKLILVIGALMLVTTIGLAIQQQSRDVREKLLAFAVLMIVSTVFWVLYQTGPMGLTHFIENNVERHWGNMIIAPQWFQNVNTICIILGGPLLSYVLNRMRSHGIQVNIPTQFAFALLLIGLAFVFLPVGIARASTSGMVSPGWIILSYTLQSVGELLISPIGYAMVGALVPNSLQGVMMGMWMLATGVGATLSSYSSNWMTSGQETSLPLATNSGYSDVFLNLGLFALAASLLLFLLVPKLRQWITDKKNPLNNEVVSATA</sequence>
<dbReference type="EMBL" id="LNYG01000013">
    <property type="protein sequence ID" value="KTD08206.1"/>
    <property type="molecule type" value="Genomic_DNA"/>
</dbReference>
<keyword evidence="2" id="KW-0813">Transport</keyword>
<feature type="transmembrane region" description="Helical" evidence="8">
    <location>
        <begin position="459"/>
        <end position="478"/>
    </location>
</feature>
<evidence type="ECO:0000259" key="9">
    <source>
        <dbReference type="PROSITE" id="PS50850"/>
    </source>
</evidence>
<feature type="transmembrane region" description="Helical" evidence="8">
    <location>
        <begin position="21"/>
        <end position="43"/>
    </location>
</feature>
<dbReference type="Proteomes" id="UP000093336">
    <property type="component" value="Unassembled WGS sequence"/>
</dbReference>
<proteinExistence type="predicted"/>
<comment type="subcellular location">
    <subcellularLocation>
        <location evidence="1">Cell membrane</location>
        <topology evidence="1">Multi-pass membrane protein</topology>
    </subcellularLocation>
</comment>
<keyword evidence="5" id="KW-0571">Peptide transport</keyword>
<dbReference type="PATRIC" id="fig|455.5.peg.2525"/>
<feature type="transmembrane region" description="Helical" evidence="8">
    <location>
        <begin position="172"/>
        <end position="194"/>
    </location>
</feature>
<feature type="transmembrane region" description="Helical" evidence="8">
    <location>
        <begin position="143"/>
        <end position="166"/>
    </location>
</feature>
<feature type="transmembrane region" description="Helical" evidence="8">
    <location>
        <begin position="271"/>
        <end position="288"/>
    </location>
</feature>
<dbReference type="PROSITE" id="PS50850">
    <property type="entry name" value="MFS"/>
    <property type="match status" value="1"/>
</dbReference>
<feature type="transmembrane region" description="Helical" evidence="8">
    <location>
        <begin position="422"/>
        <end position="439"/>
    </location>
</feature>